<dbReference type="PROSITE" id="PS51675">
    <property type="entry name" value="SAM_MT_TRM10"/>
    <property type="match status" value="1"/>
</dbReference>
<evidence type="ECO:0000256" key="2">
    <source>
        <dbReference type="ARBA" id="ARBA00020451"/>
    </source>
</evidence>
<dbReference type="InterPro" id="IPR007356">
    <property type="entry name" value="tRNA_m1G_MeTrfase_euk"/>
</dbReference>
<comment type="catalytic activity">
    <reaction evidence="8">
        <text>guanosine(9) in tRNA + S-adenosyl-L-methionine = N(1)-methylguanosine(9) in tRNA + S-adenosyl-L-homocysteine + H(+)</text>
        <dbReference type="Rhea" id="RHEA:43156"/>
        <dbReference type="Rhea" id="RHEA-COMP:10367"/>
        <dbReference type="Rhea" id="RHEA-COMP:10368"/>
        <dbReference type="ChEBI" id="CHEBI:15378"/>
        <dbReference type="ChEBI" id="CHEBI:57856"/>
        <dbReference type="ChEBI" id="CHEBI:59789"/>
        <dbReference type="ChEBI" id="CHEBI:73542"/>
        <dbReference type="ChEBI" id="CHEBI:74269"/>
        <dbReference type="EC" id="2.1.1.221"/>
    </reaction>
</comment>
<feature type="region of interest" description="Disordered" evidence="9">
    <location>
        <begin position="1"/>
        <end position="158"/>
    </location>
</feature>
<evidence type="ECO:0000256" key="9">
    <source>
        <dbReference type="SAM" id="MobiDB-lite"/>
    </source>
</evidence>
<dbReference type="CDD" id="cd18089">
    <property type="entry name" value="SPOUT_Trm10-like"/>
    <property type="match status" value="1"/>
</dbReference>
<dbReference type="GO" id="GO:0052905">
    <property type="term" value="F:tRNA (guanosine(9)-N1)-methyltransferase activity"/>
    <property type="evidence" value="ECO:0007669"/>
    <property type="project" value="UniProtKB-EC"/>
</dbReference>
<dbReference type="PANTHER" id="PTHR13563:SF13">
    <property type="entry name" value="TRNA METHYLTRANSFERASE 10 HOMOLOG A"/>
    <property type="match status" value="1"/>
</dbReference>
<feature type="domain" description="SAM-dependent MTase TRM10-type" evidence="10">
    <location>
        <begin position="152"/>
        <end position="376"/>
    </location>
</feature>
<dbReference type="InterPro" id="IPR038459">
    <property type="entry name" value="MT_TRM10-typ_sf"/>
</dbReference>
<reference evidence="11" key="1">
    <citation type="journal article" date="2020" name="Stud. Mycol.">
        <title>101 Dothideomycetes genomes: a test case for predicting lifestyles and emergence of pathogens.</title>
        <authorList>
            <person name="Haridas S."/>
            <person name="Albert R."/>
            <person name="Binder M."/>
            <person name="Bloem J."/>
            <person name="Labutti K."/>
            <person name="Salamov A."/>
            <person name="Andreopoulos B."/>
            <person name="Baker S."/>
            <person name="Barry K."/>
            <person name="Bills G."/>
            <person name="Bluhm B."/>
            <person name="Cannon C."/>
            <person name="Castanera R."/>
            <person name="Culley D."/>
            <person name="Daum C."/>
            <person name="Ezra D."/>
            <person name="Gonzalez J."/>
            <person name="Henrissat B."/>
            <person name="Kuo A."/>
            <person name="Liang C."/>
            <person name="Lipzen A."/>
            <person name="Lutzoni F."/>
            <person name="Magnuson J."/>
            <person name="Mondo S."/>
            <person name="Nolan M."/>
            <person name="Ohm R."/>
            <person name="Pangilinan J."/>
            <person name="Park H.-J."/>
            <person name="Ramirez L."/>
            <person name="Alfaro M."/>
            <person name="Sun H."/>
            <person name="Tritt A."/>
            <person name="Yoshinaga Y."/>
            <person name="Zwiers L.-H."/>
            <person name="Turgeon B."/>
            <person name="Goodwin S."/>
            <person name="Spatafora J."/>
            <person name="Crous P."/>
            <person name="Grigoriev I."/>
        </authorList>
    </citation>
    <scope>NUCLEOTIDE SEQUENCE</scope>
    <source>
        <strain evidence="11">Tuck. ex Michener</strain>
    </source>
</reference>
<evidence type="ECO:0000256" key="7">
    <source>
        <dbReference type="ARBA" id="ARBA00032166"/>
    </source>
</evidence>
<evidence type="ECO:0000313" key="12">
    <source>
        <dbReference type="Proteomes" id="UP000800092"/>
    </source>
</evidence>
<keyword evidence="12" id="KW-1185">Reference proteome</keyword>
<dbReference type="OrthoDB" id="278300at2759"/>
<evidence type="ECO:0000256" key="1">
    <source>
        <dbReference type="ARBA" id="ARBA00012797"/>
    </source>
</evidence>
<name>A0A6A6HN61_VIRVR</name>
<protein>
    <recommendedName>
        <fullName evidence="2">tRNA (guanine(9)-N1)-methyltransferase</fullName>
        <ecNumber evidence="1">2.1.1.221</ecNumber>
    </recommendedName>
    <alternativeName>
        <fullName evidence="7">tRNA methyltransferase 10</fullName>
    </alternativeName>
    <alternativeName>
        <fullName evidence="6">tRNA(m1G9)-methyltransferase</fullName>
    </alternativeName>
</protein>
<feature type="compositionally biased region" description="Basic residues" evidence="9">
    <location>
        <begin position="111"/>
        <end position="128"/>
    </location>
</feature>
<feature type="compositionally biased region" description="Polar residues" evidence="9">
    <location>
        <begin position="31"/>
        <end position="43"/>
    </location>
</feature>
<evidence type="ECO:0000313" key="11">
    <source>
        <dbReference type="EMBL" id="KAF2239477.1"/>
    </source>
</evidence>
<dbReference type="InterPro" id="IPR028564">
    <property type="entry name" value="MT_TRM10-typ"/>
</dbReference>
<dbReference type="AlphaFoldDB" id="A0A6A6HN61"/>
<keyword evidence="4" id="KW-0808">Transferase</keyword>
<evidence type="ECO:0000256" key="6">
    <source>
        <dbReference type="ARBA" id="ARBA00031792"/>
    </source>
</evidence>
<feature type="compositionally biased region" description="Basic and acidic residues" evidence="9">
    <location>
        <begin position="423"/>
        <end position="435"/>
    </location>
</feature>
<dbReference type="PANTHER" id="PTHR13563">
    <property type="entry name" value="TRNA (GUANINE-9-) METHYLTRANSFERASE"/>
    <property type="match status" value="1"/>
</dbReference>
<dbReference type="GO" id="GO:0000049">
    <property type="term" value="F:tRNA binding"/>
    <property type="evidence" value="ECO:0007669"/>
    <property type="project" value="TreeGrafter"/>
</dbReference>
<organism evidence="11 12">
    <name type="scientific">Viridothelium virens</name>
    <name type="common">Speckled blister lichen</name>
    <name type="synonym">Trypethelium virens</name>
    <dbReference type="NCBI Taxonomy" id="1048519"/>
    <lineage>
        <taxon>Eukaryota</taxon>
        <taxon>Fungi</taxon>
        <taxon>Dikarya</taxon>
        <taxon>Ascomycota</taxon>
        <taxon>Pezizomycotina</taxon>
        <taxon>Dothideomycetes</taxon>
        <taxon>Dothideomycetes incertae sedis</taxon>
        <taxon>Trypetheliales</taxon>
        <taxon>Trypetheliaceae</taxon>
        <taxon>Viridothelium</taxon>
    </lineage>
</organism>
<evidence type="ECO:0000256" key="5">
    <source>
        <dbReference type="ARBA" id="ARBA00022691"/>
    </source>
</evidence>
<gene>
    <name evidence="11" type="ORF">EV356DRAFT_499618</name>
</gene>
<proteinExistence type="predicted"/>
<dbReference type="GO" id="GO:0002939">
    <property type="term" value="P:tRNA N1-guanine methylation"/>
    <property type="evidence" value="ECO:0007669"/>
    <property type="project" value="TreeGrafter"/>
</dbReference>
<feature type="compositionally biased region" description="Basic and acidic residues" evidence="9">
    <location>
        <begin position="1"/>
        <end position="27"/>
    </location>
</feature>
<keyword evidence="3" id="KW-0489">Methyltransferase</keyword>
<sequence length="435" mass="49279">MADEEHPSKVRKLSHDRSEGIPSERIDSQGIVRSNPATYNSISHEGAQIDQPTLLPNPRNSGEGDMDGTVEGPQTDMVHINAQEDIEDKPLSKNQRKKLLKKQRWEEGRTARKIKRKEKAVEKKKRDRASKATQASDSGSSIPKPKSKAQNHDRTKRQNLQLPVTIILDCSFDDLMTENERISLGSQITRCYSDNRNARLKAHLAVSSWGGFLKERFDNLLRKTHESWRGMRWIEGDFVEASERAREWMQSEEDEELDGALLKHQNEGTSTDIFKQQGEIIYLSSESDNTLRELKPYSTYIIGGLVDKNRHKGICYKRAMDRGIKTARLPIGDFMTMNSRKILATNHVAEIMLKWLESGDWGEAFLQVMPKRKGGQLKDLKASQKAQIMVHESNDDDCGSDDEALKAGSASSSNGNEPSVVQKLEEVKSIEQEKH</sequence>
<feature type="region of interest" description="Disordered" evidence="9">
    <location>
        <begin position="391"/>
        <end position="435"/>
    </location>
</feature>
<keyword evidence="5" id="KW-0949">S-adenosyl-L-methionine</keyword>
<evidence type="ECO:0000256" key="3">
    <source>
        <dbReference type="ARBA" id="ARBA00022603"/>
    </source>
</evidence>
<feature type="compositionally biased region" description="Basic residues" evidence="9">
    <location>
        <begin position="145"/>
        <end position="157"/>
    </location>
</feature>
<accession>A0A6A6HN61</accession>
<evidence type="ECO:0000256" key="4">
    <source>
        <dbReference type="ARBA" id="ARBA00022679"/>
    </source>
</evidence>
<evidence type="ECO:0000256" key="8">
    <source>
        <dbReference type="ARBA" id="ARBA00048434"/>
    </source>
</evidence>
<dbReference type="EMBL" id="ML991772">
    <property type="protein sequence ID" value="KAF2239477.1"/>
    <property type="molecule type" value="Genomic_DNA"/>
</dbReference>
<dbReference type="Gene3D" id="3.40.1280.30">
    <property type="match status" value="1"/>
</dbReference>
<feature type="compositionally biased region" description="Polar residues" evidence="9">
    <location>
        <begin position="131"/>
        <end position="141"/>
    </location>
</feature>
<dbReference type="Proteomes" id="UP000800092">
    <property type="component" value="Unassembled WGS sequence"/>
</dbReference>
<dbReference type="EC" id="2.1.1.221" evidence="1"/>
<dbReference type="GO" id="GO:0005634">
    <property type="term" value="C:nucleus"/>
    <property type="evidence" value="ECO:0007669"/>
    <property type="project" value="TreeGrafter"/>
</dbReference>
<feature type="compositionally biased region" description="Polar residues" evidence="9">
    <location>
        <begin position="409"/>
        <end position="419"/>
    </location>
</feature>
<evidence type="ECO:0000259" key="10">
    <source>
        <dbReference type="PROSITE" id="PS51675"/>
    </source>
</evidence>